<comment type="caution">
    <text evidence="1">The sequence shown here is derived from an EMBL/GenBank/DDBJ whole genome shotgun (WGS) entry which is preliminary data.</text>
</comment>
<organism evidence="1 2">
    <name type="scientific">Neurospora intermedia</name>
    <dbReference type="NCBI Taxonomy" id="5142"/>
    <lineage>
        <taxon>Eukaryota</taxon>
        <taxon>Fungi</taxon>
        <taxon>Dikarya</taxon>
        <taxon>Ascomycota</taxon>
        <taxon>Pezizomycotina</taxon>
        <taxon>Sordariomycetes</taxon>
        <taxon>Sordariomycetidae</taxon>
        <taxon>Sordariales</taxon>
        <taxon>Sordariaceae</taxon>
        <taxon>Neurospora</taxon>
    </lineage>
</organism>
<name>A0ABR3D9C7_NEUIN</name>
<reference evidence="1 2" key="1">
    <citation type="submission" date="2023-09" db="EMBL/GenBank/DDBJ databases">
        <title>Multi-omics analysis of a traditional fermented food reveals byproduct-associated fungal strains for waste-to-food upcycling.</title>
        <authorList>
            <consortium name="Lawrence Berkeley National Laboratory"/>
            <person name="Rekdal V.M."/>
            <person name="Villalobos-Escobedo J.M."/>
            <person name="Rodriguez-Valeron N."/>
            <person name="Garcia M.O."/>
            <person name="Vasquez D.P."/>
            <person name="Damayanti I."/>
            <person name="Sorensen P.M."/>
            <person name="Baidoo E.E."/>
            <person name="De Carvalho A.C."/>
            <person name="Riley R."/>
            <person name="Lipzen A."/>
            <person name="He G."/>
            <person name="Yan M."/>
            <person name="Haridas S."/>
            <person name="Daum C."/>
            <person name="Yoshinaga Y."/>
            <person name="Ng V."/>
            <person name="Grigoriev I.V."/>
            <person name="Munk R."/>
            <person name="Nuraida L."/>
            <person name="Wijaya C.H."/>
            <person name="Morales P.-C."/>
            <person name="Keasling J.D."/>
        </authorList>
    </citation>
    <scope>NUCLEOTIDE SEQUENCE [LARGE SCALE GENOMIC DNA]</scope>
    <source>
        <strain evidence="1 2">FGSC 2613</strain>
    </source>
</reference>
<evidence type="ECO:0000313" key="1">
    <source>
        <dbReference type="EMBL" id="KAL0469286.1"/>
    </source>
</evidence>
<accession>A0ABR3D9C7</accession>
<evidence type="ECO:0000313" key="2">
    <source>
        <dbReference type="Proteomes" id="UP001451303"/>
    </source>
</evidence>
<protein>
    <submittedName>
        <fullName evidence="1">Uncharacterized protein</fullName>
    </submittedName>
</protein>
<proteinExistence type="predicted"/>
<dbReference type="Proteomes" id="UP001451303">
    <property type="component" value="Unassembled WGS sequence"/>
</dbReference>
<sequence>MCFQIPFTPAICRTCGSSKPIPDEKVRCPTAQELGIEFEDDYVNKCPNGVRTITVQQKADKELERAVVCLVCGPSEVLPREGGDD</sequence>
<keyword evidence="2" id="KW-1185">Reference proteome</keyword>
<gene>
    <name evidence="1" type="ORF">QR685DRAFT_572311</name>
</gene>
<dbReference type="EMBL" id="JAVLET010000005">
    <property type="protein sequence ID" value="KAL0469286.1"/>
    <property type="molecule type" value="Genomic_DNA"/>
</dbReference>